<feature type="compositionally biased region" description="Low complexity" evidence="1">
    <location>
        <begin position="143"/>
        <end position="174"/>
    </location>
</feature>
<name>A0A1X0NNE3_9TRYP</name>
<feature type="region of interest" description="Disordered" evidence="1">
    <location>
        <begin position="291"/>
        <end position="315"/>
    </location>
</feature>
<feature type="compositionally biased region" description="Basic and acidic residues" evidence="1">
    <location>
        <begin position="192"/>
        <end position="206"/>
    </location>
</feature>
<proteinExistence type="predicted"/>
<gene>
    <name evidence="2" type="ORF">TM35_000342510</name>
</gene>
<dbReference type="AlphaFoldDB" id="A0A1X0NNE3"/>
<evidence type="ECO:0000313" key="2">
    <source>
        <dbReference type="EMBL" id="ORC85639.1"/>
    </source>
</evidence>
<keyword evidence="3" id="KW-1185">Reference proteome</keyword>
<accession>A0A1X0NNE3</accession>
<evidence type="ECO:0000313" key="3">
    <source>
        <dbReference type="Proteomes" id="UP000192257"/>
    </source>
</evidence>
<dbReference type="OrthoDB" id="251598at2759"/>
<organism evidence="2 3">
    <name type="scientific">Trypanosoma theileri</name>
    <dbReference type="NCBI Taxonomy" id="67003"/>
    <lineage>
        <taxon>Eukaryota</taxon>
        <taxon>Discoba</taxon>
        <taxon>Euglenozoa</taxon>
        <taxon>Kinetoplastea</taxon>
        <taxon>Metakinetoplastina</taxon>
        <taxon>Trypanosomatida</taxon>
        <taxon>Trypanosomatidae</taxon>
        <taxon>Trypanosoma</taxon>
    </lineage>
</organism>
<feature type="compositionally biased region" description="Basic residues" evidence="1">
    <location>
        <begin position="117"/>
        <end position="140"/>
    </location>
</feature>
<dbReference type="GeneID" id="39988929"/>
<dbReference type="Proteomes" id="UP000192257">
    <property type="component" value="Unassembled WGS sequence"/>
</dbReference>
<sequence>MDALQREVEALSAEVTRLRLMVCRMTTTVEAPSSSRVHMYPGSNNVNTNDTATVPQTVNMSTQERITCGSCGTHLPKTVPPEWVQLFENLVVASRDAAVASIEVAHRGGVTDTGRARQQRRSSRGKKRNKERKHSQRHRVVLSSSPVTSDSSTSCSSSSSSSSSSSTALSSPHRPSMREKKMSHRHQYRTGYEPRHRVNDVEEKEKEKKKKEVKQKQMTLNVSPMSEVRAIQVEESHGTTCGNELYASGNKCGTHPEGTGTATSLDVTSNGLASASLSQGILASFLGSGVASIPPQKSGEEEEEEARLSTDENGYPIASHSSLALGSAIAVTTVSGGQTPVRAHFKPIGLNRAAPPQRRKLLERLRETSDGSDESSDNLSAPRVGVSMELRSTSQRGAADDVLGIGSGENTTRSSGAPGVFGGGSLLGSVGGYNPEMLDECDFALQNSFGGSGSCERGVTNKAESSSPTLQRNSAFYEF</sequence>
<reference evidence="2 3" key="1">
    <citation type="submission" date="2017-03" db="EMBL/GenBank/DDBJ databases">
        <title>An alternative strategy for trypanosome survival in the mammalian bloodstream revealed through genome and transcriptome analysis of the ubiquitous bovine parasite Trypanosoma (Megatrypanum) theileri.</title>
        <authorList>
            <person name="Kelly S."/>
            <person name="Ivens A."/>
            <person name="Mott A."/>
            <person name="O'Neill E."/>
            <person name="Emms D."/>
            <person name="Macleod O."/>
            <person name="Voorheis P."/>
            <person name="Matthews J."/>
            <person name="Matthews K."/>
            <person name="Carrington M."/>
        </authorList>
    </citation>
    <scope>NUCLEOTIDE SEQUENCE [LARGE SCALE GENOMIC DNA]</scope>
    <source>
        <strain evidence="2">Edinburgh</strain>
    </source>
</reference>
<dbReference type="RefSeq" id="XP_028879705.1">
    <property type="nucleotide sequence ID" value="XM_029029149.1"/>
</dbReference>
<protein>
    <submittedName>
        <fullName evidence="2">Uncharacterized protein</fullName>
    </submittedName>
</protein>
<evidence type="ECO:0000256" key="1">
    <source>
        <dbReference type="SAM" id="MobiDB-lite"/>
    </source>
</evidence>
<feature type="region of interest" description="Disordered" evidence="1">
    <location>
        <begin position="110"/>
        <end position="217"/>
    </location>
</feature>
<dbReference type="VEuPathDB" id="TriTrypDB:TM35_000342510"/>
<dbReference type="EMBL" id="NBCO01000034">
    <property type="protein sequence ID" value="ORC85639.1"/>
    <property type="molecule type" value="Genomic_DNA"/>
</dbReference>
<comment type="caution">
    <text evidence="2">The sequence shown here is derived from an EMBL/GenBank/DDBJ whole genome shotgun (WGS) entry which is preliminary data.</text>
</comment>